<gene>
    <name evidence="7" type="ORF">SAMN04487966_102163</name>
</gene>
<dbReference type="Pfam" id="PF13692">
    <property type="entry name" value="Glyco_trans_1_4"/>
    <property type="match status" value="1"/>
</dbReference>
<name>A0A1I7MGM3_9MICC</name>
<dbReference type="InterPro" id="IPR028098">
    <property type="entry name" value="Glyco_trans_4-like_N"/>
</dbReference>
<proteinExistence type="predicted"/>
<dbReference type="SUPFAM" id="SSF53756">
    <property type="entry name" value="UDP-Glycosyltransferase/glycogen phosphorylase"/>
    <property type="match status" value="2"/>
</dbReference>
<evidence type="ECO:0000256" key="1">
    <source>
        <dbReference type="ARBA" id="ARBA00021292"/>
    </source>
</evidence>
<keyword evidence="8" id="KW-1185">Reference proteome</keyword>
<accession>A0A1I7MGM3</accession>
<keyword evidence="2" id="KW-0328">Glycosyltransferase</keyword>
<feature type="domain" description="Glycosyltransferase subfamily 4-like N-terminal" evidence="6">
    <location>
        <begin position="18"/>
        <end position="196"/>
    </location>
</feature>
<evidence type="ECO:0000256" key="3">
    <source>
        <dbReference type="ARBA" id="ARBA00022679"/>
    </source>
</evidence>
<evidence type="ECO:0000259" key="6">
    <source>
        <dbReference type="Pfam" id="PF13579"/>
    </source>
</evidence>
<dbReference type="CDD" id="cd03794">
    <property type="entry name" value="GT4_WbuB-like"/>
    <property type="match status" value="2"/>
</dbReference>
<dbReference type="GO" id="GO:0016758">
    <property type="term" value="F:hexosyltransferase activity"/>
    <property type="evidence" value="ECO:0007669"/>
    <property type="project" value="TreeGrafter"/>
</dbReference>
<keyword evidence="3 7" id="KW-0808">Transferase</keyword>
<dbReference type="InterPro" id="IPR001296">
    <property type="entry name" value="Glyco_trans_1"/>
</dbReference>
<dbReference type="GO" id="GO:1901137">
    <property type="term" value="P:carbohydrate derivative biosynthetic process"/>
    <property type="evidence" value="ECO:0007669"/>
    <property type="project" value="UniProtKB-ARBA"/>
</dbReference>
<feature type="domain" description="Glycosyl transferase family 1" evidence="5">
    <location>
        <begin position="787"/>
        <end position="961"/>
    </location>
</feature>
<dbReference type="STRING" id="574650.SAMN04487966_102163"/>
<evidence type="ECO:0000313" key="8">
    <source>
        <dbReference type="Proteomes" id="UP000198881"/>
    </source>
</evidence>
<feature type="domain" description="Glycosyltransferase subfamily 4-like N-terminal" evidence="6">
    <location>
        <begin position="599"/>
        <end position="774"/>
    </location>
</feature>
<feature type="region of interest" description="Disordered" evidence="4">
    <location>
        <begin position="41"/>
        <end position="61"/>
    </location>
</feature>
<evidence type="ECO:0000256" key="4">
    <source>
        <dbReference type="SAM" id="MobiDB-lite"/>
    </source>
</evidence>
<dbReference type="Pfam" id="PF00534">
    <property type="entry name" value="Glycos_transf_1"/>
    <property type="match status" value="1"/>
</dbReference>
<evidence type="ECO:0000256" key="2">
    <source>
        <dbReference type="ARBA" id="ARBA00022676"/>
    </source>
</evidence>
<dbReference type="PANTHER" id="PTHR45947:SF3">
    <property type="entry name" value="SULFOQUINOVOSYL TRANSFERASE SQD2"/>
    <property type="match status" value="1"/>
</dbReference>
<dbReference type="Gene3D" id="3.40.50.2000">
    <property type="entry name" value="Glycogen Phosphorylase B"/>
    <property type="match status" value="4"/>
</dbReference>
<dbReference type="PANTHER" id="PTHR45947">
    <property type="entry name" value="SULFOQUINOVOSYL TRANSFERASE SQD2"/>
    <property type="match status" value="1"/>
</dbReference>
<dbReference type="EMBL" id="FPCG01000002">
    <property type="protein sequence ID" value="SFV21068.1"/>
    <property type="molecule type" value="Genomic_DNA"/>
</dbReference>
<dbReference type="InterPro" id="IPR050194">
    <property type="entry name" value="Glycosyltransferase_grp1"/>
</dbReference>
<organism evidence="7 8">
    <name type="scientific">Micrococcus terreus</name>
    <dbReference type="NCBI Taxonomy" id="574650"/>
    <lineage>
        <taxon>Bacteria</taxon>
        <taxon>Bacillati</taxon>
        <taxon>Actinomycetota</taxon>
        <taxon>Actinomycetes</taxon>
        <taxon>Micrococcales</taxon>
        <taxon>Micrococcaceae</taxon>
        <taxon>Micrococcus</taxon>
    </lineage>
</organism>
<protein>
    <recommendedName>
        <fullName evidence="1">D-inositol 3-phosphate glycosyltransferase</fullName>
    </recommendedName>
</protein>
<reference evidence="7 8" key="1">
    <citation type="submission" date="2016-10" db="EMBL/GenBank/DDBJ databases">
        <authorList>
            <person name="de Groot N.N."/>
        </authorList>
    </citation>
    <scope>NUCLEOTIDE SEQUENCE [LARGE SCALE GENOMIC DNA]</scope>
    <source>
        <strain evidence="7 8">CGMCC 1.7054</strain>
    </source>
</reference>
<sequence>MRLMLITHSYLPERTPPQRRWTAFIRSFREAGWDVDVVAPPADHHAADAPSPQRLGETETGPWGERIHRTWSASAFPATRIGRFAGHIVNALGALPVGLAVDRPDVVVTTVPALPNAAAGWILSGARRAPLIVEMRDAWPDLAREAGVRAGVLSRAMESVVTGAQRAAQTVVTVTEGFADRLVSRGIGPVVTVGNGAELTAVHPLPPRQRAAGELHVLYLGNHGESQGLETVIHAAASVVGEGIQVRMVGSGTQRPRLVELNRALGSPVEMLDPVVAEQVQEHYDWADTCVVALRPDWESFHRTIPSKTFEILAVGRHITGVVVGEAAELLRRSGAADIAPADPEQLAQLWRRLAADPESTDTGGRGRTWAVQNADLSALGDRFVEIAETVVAEHRPIAAASAQKSLPRQWAANLALTATTVAEHLSDDPALLALQVSRRLPAAVRGPLAQFMARLDGGALQIPGAIGLAAAGRDEELTARAEGAAQRGEADRRLVHYADVLTSVGDVETAARLLDQVDARTAGRAAALARLDWHAGRMHEAVDRLSGAGREGRQRDRLGSELATFTGYRPRLAAMEGYSPRPRAALHVLNNSLPHTGSGYAQRTHAILTALRDAGWDVAAVTRLGWPVQTGTLWAAPVDTVDGIEYHRLLPPRLAAGHDARLQQQAELLLELVRDVRPAVLHTTTHFTNALIVQAVAEAVGIPWVYEVRGQLADTWASTRGPDALESDRYLLFTEREAEAARSADAVVTLGRSMQENLIRQGVDPQDIVLCPNAVGGVFLEEPTSREEARRRLGLDPELSYVGTVSSIVPYEGLDTLVRAVAQLAPGRPDLRLLLVGDGTALPGLIDLAERLGIRDRLIAPGRVDRGLSPDYHRSMDVFVVPRRNSDVTRSVTPLKPVEASASARPVIASDLPALAELVQDGVTGLLVPPEDPGRLATALGELLDDPDRARSMGEAGRRWAVTERTWAANATRYHELYLSLVPVEPGAGRA</sequence>
<dbReference type="Pfam" id="PF13579">
    <property type="entry name" value="Glyco_trans_4_4"/>
    <property type="match status" value="2"/>
</dbReference>
<evidence type="ECO:0000313" key="7">
    <source>
        <dbReference type="EMBL" id="SFV21068.1"/>
    </source>
</evidence>
<evidence type="ECO:0000259" key="5">
    <source>
        <dbReference type="Pfam" id="PF00534"/>
    </source>
</evidence>
<dbReference type="Proteomes" id="UP000198881">
    <property type="component" value="Unassembled WGS sequence"/>
</dbReference>
<dbReference type="AlphaFoldDB" id="A0A1I7MGM3"/>